<name>A0A1H8L8T3_9HYPH</name>
<dbReference type="STRING" id="501024.RTCCBAU85039_2805"/>
<dbReference type="EMBL" id="FNXB01000012">
    <property type="protein sequence ID" value="SEH87130.1"/>
    <property type="molecule type" value="Genomic_DNA"/>
</dbReference>
<reference evidence="2 4" key="2">
    <citation type="submission" date="2016-10" db="EMBL/GenBank/DDBJ databases">
        <authorList>
            <person name="Varghese N."/>
            <person name="Submissions S."/>
        </authorList>
    </citation>
    <scope>NUCLEOTIDE SEQUENCE [LARGE SCALE GENOMIC DNA]</scope>
    <source>
        <strain evidence="2 4">CGMCC 1.7071</strain>
    </source>
</reference>
<sequence>MDDNEQRKRERAYMIWEAEGRPDGFHEDHLEAG</sequence>
<dbReference type="Proteomes" id="UP000183063">
    <property type="component" value="Unassembled WGS sequence"/>
</dbReference>
<gene>
    <name evidence="1" type="ORF">RTCCBAU85039_2805</name>
    <name evidence="2" type="ORF">SAMN05216228_1010163</name>
</gene>
<dbReference type="AlphaFoldDB" id="A0A1H8L8T3"/>
<accession>A0A1H8L8T3</accession>
<dbReference type="Pfam" id="PF11154">
    <property type="entry name" value="DUF2934"/>
    <property type="match status" value="1"/>
</dbReference>
<dbReference type="OrthoDB" id="9811127at2"/>
<evidence type="ECO:0000313" key="3">
    <source>
        <dbReference type="Proteomes" id="UP000183063"/>
    </source>
</evidence>
<reference evidence="3" key="3">
    <citation type="submission" date="2016-10" db="EMBL/GenBank/DDBJ databases">
        <authorList>
            <person name="Wibberg D."/>
        </authorList>
    </citation>
    <scope>NUCLEOTIDE SEQUENCE [LARGE SCALE GENOMIC DNA]</scope>
</reference>
<evidence type="ECO:0000313" key="2">
    <source>
        <dbReference type="EMBL" id="SEO01511.1"/>
    </source>
</evidence>
<evidence type="ECO:0000313" key="1">
    <source>
        <dbReference type="EMBL" id="SEH87130.1"/>
    </source>
</evidence>
<evidence type="ECO:0008006" key="5">
    <source>
        <dbReference type="Google" id="ProtNLM"/>
    </source>
</evidence>
<dbReference type="Proteomes" id="UP000198939">
    <property type="component" value="Unassembled WGS sequence"/>
</dbReference>
<proteinExistence type="predicted"/>
<reference evidence="1" key="1">
    <citation type="submission" date="2016-10" db="EMBL/GenBank/DDBJ databases">
        <authorList>
            <person name="de Groot N.N."/>
        </authorList>
    </citation>
    <scope>NUCLEOTIDE SEQUENCE [LARGE SCALE GENOMIC DNA]</scope>
    <source>
        <strain evidence="1">CCBAU85039</strain>
    </source>
</reference>
<evidence type="ECO:0000313" key="4">
    <source>
        <dbReference type="Proteomes" id="UP000198939"/>
    </source>
</evidence>
<protein>
    <recommendedName>
        <fullName evidence="5">DUF2934 domain-containing protein</fullName>
    </recommendedName>
</protein>
<dbReference type="RefSeq" id="WP_072375962.1">
    <property type="nucleotide sequence ID" value="NZ_FNXB01000012.1"/>
</dbReference>
<organism evidence="1 3">
    <name type="scientific">Rhizobium tibeticum</name>
    <dbReference type="NCBI Taxonomy" id="501024"/>
    <lineage>
        <taxon>Bacteria</taxon>
        <taxon>Pseudomonadati</taxon>
        <taxon>Pseudomonadota</taxon>
        <taxon>Alphaproteobacteria</taxon>
        <taxon>Hyphomicrobiales</taxon>
        <taxon>Rhizobiaceae</taxon>
        <taxon>Rhizobium/Agrobacterium group</taxon>
        <taxon>Rhizobium</taxon>
    </lineage>
</organism>
<keyword evidence="4" id="KW-1185">Reference proteome</keyword>
<dbReference type="InterPro" id="IPR021327">
    <property type="entry name" value="DUF2934"/>
</dbReference>
<dbReference type="EMBL" id="FOCV01000010">
    <property type="protein sequence ID" value="SEO01511.1"/>
    <property type="molecule type" value="Genomic_DNA"/>
</dbReference>